<dbReference type="InterPro" id="IPR036390">
    <property type="entry name" value="WH_DNA-bd_sf"/>
</dbReference>
<feature type="domain" description="HTH crp-type" evidence="4">
    <location>
        <begin position="153"/>
        <end position="227"/>
    </location>
</feature>
<dbReference type="InterPro" id="IPR014710">
    <property type="entry name" value="RmlC-like_jellyroll"/>
</dbReference>
<keyword evidence="1" id="KW-0805">Transcription regulation</keyword>
<keyword evidence="6" id="KW-1185">Reference proteome</keyword>
<dbReference type="GO" id="GO:0006355">
    <property type="term" value="P:regulation of DNA-templated transcription"/>
    <property type="evidence" value="ECO:0007669"/>
    <property type="project" value="InterPro"/>
</dbReference>
<evidence type="ECO:0000313" key="5">
    <source>
        <dbReference type="EMBL" id="KAB1068176.1"/>
    </source>
</evidence>
<evidence type="ECO:0000256" key="2">
    <source>
        <dbReference type="ARBA" id="ARBA00023125"/>
    </source>
</evidence>
<sequence>MPSAPDTHSLNTLVHKLQSIATLSDEERQAILSLPARTRILAPRQDIVHDGDKPSQCCLILDGWTCRYKMLSEGRRQIFSFHIPGDIPDLQSLHLHTMDHSLGTITQATVAYIPHESMRELSTRFPRIGEVLWRDTLVDAAIFREWMIGMGRKSAFGRIAHLFCEMYLKLEAVDLAGDHRCPWPITQVDLGDALGLSNVHTNRVLQEMRGKGLISLRGSTLVIQAWDELMRASEFDPTYLHLEKRAA</sequence>
<protein>
    <submittedName>
        <fullName evidence="5">Crp/Fnr family transcriptional regulator</fullName>
    </submittedName>
</protein>
<name>A0A6N6MHE4_9HYPH</name>
<evidence type="ECO:0000256" key="1">
    <source>
        <dbReference type="ARBA" id="ARBA00023015"/>
    </source>
</evidence>
<dbReference type="CDD" id="cd00038">
    <property type="entry name" value="CAP_ED"/>
    <property type="match status" value="1"/>
</dbReference>
<gene>
    <name evidence="5" type="ORF">F6X51_27080</name>
</gene>
<dbReference type="InterPro" id="IPR036388">
    <property type="entry name" value="WH-like_DNA-bd_sf"/>
</dbReference>
<dbReference type="InterPro" id="IPR000595">
    <property type="entry name" value="cNMP-bd_dom"/>
</dbReference>
<evidence type="ECO:0000313" key="6">
    <source>
        <dbReference type="Proteomes" id="UP000441523"/>
    </source>
</evidence>
<dbReference type="GO" id="GO:0003677">
    <property type="term" value="F:DNA binding"/>
    <property type="evidence" value="ECO:0007669"/>
    <property type="project" value="UniProtKB-KW"/>
</dbReference>
<proteinExistence type="predicted"/>
<dbReference type="SUPFAM" id="SSF46785">
    <property type="entry name" value="Winged helix' DNA-binding domain"/>
    <property type="match status" value="1"/>
</dbReference>
<dbReference type="Pfam" id="PF13545">
    <property type="entry name" value="HTH_Crp_2"/>
    <property type="match status" value="1"/>
</dbReference>
<comment type="caution">
    <text evidence="5">The sequence shown here is derived from an EMBL/GenBank/DDBJ whole genome shotgun (WGS) entry which is preliminary data.</text>
</comment>
<dbReference type="InterPro" id="IPR012318">
    <property type="entry name" value="HTH_CRP"/>
</dbReference>
<keyword evidence="2" id="KW-0238">DNA-binding</keyword>
<dbReference type="Proteomes" id="UP000441523">
    <property type="component" value="Unassembled WGS sequence"/>
</dbReference>
<dbReference type="PROSITE" id="PS51063">
    <property type="entry name" value="HTH_CRP_2"/>
    <property type="match status" value="1"/>
</dbReference>
<evidence type="ECO:0000259" key="4">
    <source>
        <dbReference type="PROSITE" id="PS51063"/>
    </source>
</evidence>
<organism evidence="5 6">
    <name type="scientific">Methylobacterium planeticum</name>
    <dbReference type="NCBI Taxonomy" id="2615211"/>
    <lineage>
        <taxon>Bacteria</taxon>
        <taxon>Pseudomonadati</taxon>
        <taxon>Pseudomonadota</taxon>
        <taxon>Alphaproteobacteria</taxon>
        <taxon>Hyphomicrobiales</taxon>
        <taxon>Methylobacteriaceae</taxon>
        <taxon>Methylobacterium</taxon>
    </lineage>
</organism>
<dbReference type="EMBL" id="VZZJ01000057">
    <property type="protein sequence ID" value="KAB1068176.1"/>
    <property type="molecule type" value="Genomic_DNA"/>
</dbReference>
<accession>A0A6N6MHE4</accession>
<dbReference type="Gene3D" id="2.60.120.10">
    <property type="entry name" value="Jelly Rolls"/>
    <property type="match status" value="1"/>
</dbReference>
<dbReference type="Gene3D" id="1.10.10.10">
    <property type="entry name" value="Winged helix-like DNA-binding domain superfamily/Winged helix DNA-binding domain"/>
    <property type="match status" value="1"/>
</dbReference>
<keyword evidence="3" id="KW-0804">Transcription</keyword>
<dbReference type="SUPFAM" id="SSF51206">
    <property type="entry name" value="cAMP-binding domain-like"/>
    <property type="match status" value="1"/>
</dbReference>
<dbReference type="Pfam" id="PF00027">
    <property type="entry name" value="cNMP_binding"/>
    <property type="match status" value="1"/>
</dbReference>
<evidence type="ECO:0000256" key="3">
    <source>
        <dbReference type="ARBA" id="ARBA00023163"/>
    </source>
</evidence>
<reference evidence="5 6" key="1">
    <citation type="submission" date="2019-09" db="EMBL/GenBank/DDBJ databases">
        <title>YIM 132548 draft genome.</title>
        <authorList>
            <person name="Jiang L."/>
        </authorList>
    </citation>
    <scope>NUCLEOTIDE SEQUENCE [LARGE SCALE GENOMIC DNA]</scope>
    <source>
        <strain evidence="5 6">YIM 132548</strain>
    </source>
</reference>
<dbReference type="InterPro" id="IPR018490">
    <property type="entry name" value="cNMP-bd_dom_sf"/>
</dbReference>
<dbReference type="AlphaFoldDB" id="A0A6N6MHE4"/>